<evidence type="ECO:0000313" key="8">
    <source>
        <dbReference type="Proteomes" id="UP000321080"/>
    </source>
</evidence>
<keyword evidence="8" id="KW-1185">Reference proteome</keyword>
<dbReference type="PANTHER" id="PTHR43133">
    <property type="entry name" value="RNA POLYMERASE ECF-TYPE SIGMA FACTO"/>
    <property type="match status" value="1"/>
</dbReference>
<evidence type="ECO:0000256" key="2">
    <source>
        <dbReference type="ARBA" id="ARBA00023015"/>
    </source>
</evidence>
<keyword evidence="4" id="KW-0804">Transcription</keyword>
<evidence type="ECO:0000259" key="5">
    <source>
        <dbReference type="Pfam" id="PF04542"/>
    </source>
</evidence>
<gene>
    <name evidence="7" type="ORF">FUA22_11505</name>
</gene>
<dbReference type="PANTHER" id="PTHR43133:SF46">
    <property type="entry name" value="RNA POLYMERASE SIGMA-70 FACTOR ECF SUBFAMILY"/>
    <property type="match status" value="1"/>
</dbReference>
<reference evidence="7 8" key="1">
    <citation type="submission" date="2019-08" db="EMBL/GenBank/DDBJ databases">
        <title>Seonamhaeicola sediminis sp. nov., isolated from marine sediment.</title>
        <authorList>
            <person name="Cao W.R."/>
        </authorList>
    </citation>
    <scope>NUCLEOTIDE SEQUENCE [LARGE SCALE GENOMIC DNA]</scope>
    <source>
        <strain evidence="7 8">1505</strain>
    </source>
</reference>
<dbReference type="AlphaFoldDB" id="A0A5C7GIJ9"/>
<evidence type="ECO:0000256" key="3">
    <source>
        <dbReference type="ARBA" id="ARBA00023082"/>
    </source>
</evidence>
<dbReference type="NCBIfam" id="TIGR02937">
    <property type="entry name" value="sigma70-ECF"/>
    <property type="match status" value="1"/>
</dbReference>
<dbReference type="InterPro" id="IPR013249">
    <property type="entry name" value="RNA_pol_sigma70_r4_t2"/>
</dbReference>
<dbReference type="OrthoDB" id="659855at2"/>
<dbReference type="RefSeq" id="WP_147768460.1">
    <property type="nucleotide sequence ID" value="NZ_VRKQ01000010.1"/>
</dbReference>
<dbReference type="InterPro" id="IPR013324">
    <property type="entry name" value="RNA_pol_sigma_r3/r4-like"/>
</dbReference>
<dbReference type="InterPro" id="IPR013325">
    <property type="entry name" value="RNA_pol_sigma_r2"/>
</dbReference>
<keyword evidence="3" id="KW-0731">Sigma factor</keyword>
<dbReference type="GO" id="GO:0003677">
    <property type="term" value="F:DNA binding"/>
    <property type="evidence" value="ECO:0007669"/>
    <property type="project" value="InterPro"/>
</dbReference>
<name>A0A5C7GIJ9_9FLAO</name>
<feature type="domain" description="RNA polymerase sigma factor 70 region 4 type 2" evidence="6">
    <location>
        <begin position="111"/>
        <end position="163"/>
    </location>
</feature>
<protein>
    <submittedName>
        <fullName evidence="7">RNA polymerase sigma-70 factor</fullName>
    </submittedName>
</protein>
<evidence type="ECO:0000313" key="7">
    <source>
        <dbReference type="EMBL" id="TXG37181.1"/>
    </source>
</evidence>
<dbReference type="GO" id="GO:0006352">
    <property type="term" value="P:DNA-templated transcription initiation"/>
    <property type="evidence" value="ECO:0007669"/>
    <property type="project" value="InterPro"/>
</dbReference>
<dbReference type="CDD" id="cd06171">
    <property type="entry name" value="Sigma70_r4"/>
    <property type="match status" value="1"/>
</dbReference>
<proteinExistence type="inferred from homology"/>
<dbReference type="InterPro" id="IPR039425">
    <property type="entry name" value="RNA_pol_sigma-70-like"/>
</dbReference>
<dbReference type="InterPro" id="IPR014327">
    <property type="entry name" value="RNA_pol_sigma70_bacteroid"/>
</dbReference>
<dbReference type="NCBIfam" id="TIGR02985">
    <property type="entry name" value="Sig70_bacteroi1"/>
    <property type="match status" value="1"/>
</dbReference>
<evidence type="ECO:0000256" key="1">
    <source>
        <dbReference type="ARBA" id="ARBA00010641"/>
    </source>
</evidence>
<dbReference type="InterPro" id="IPR007627">
    <property type="entry name" value="RNA_pol_sigma70_r2"/>
</dbReference>
<dbReference type="Gene3D" id="1.10.1740.10">
    <property type="match status" value="1"/>
</dbReference>
<accession>A0A5C7GIJ9</accession>
<dbReference type="Proteomes" id="UP000321080">
    <property type="component" value="Unassembled WGS sequence"/>
</dbReference>
<dbReference type="Pfam" id="PF08281">
    <property type="entry name" value="Sigma70_r4_2"/>
    <property type="match status" value="1"/>
</dbReference>
<dbReference type="GO" id="GO:0016987">
    <property type="term" value="F:sigma factor activity"/>
    <property type="evidence" value="ECO:0007669"/>
    <property type="project" value="UniProtKB-KW"/>
</dbReference>
<feature type="domain" description="RNA polymerase sigma-70 region 2" evidence="5">
    <location>
        <begin position="17"/>
        <end position="80"/>
    </location>
</feature>
<organism evidence="7 8">
    <name type="scientific">Seonamhaeicola maritimus</name>
    <dbReference type="NCBI Taxonomy" id="2591822"/>
    <lineage>
        <taxon>Bacteria</taxon>
        <taxon>Pseudomonadati</taxon>
        <taxon>Bacteroidota</taxon>
        <taxon>Flavobacteriia</taxon>
        <taxon>Flavobacteriales</taxon>
        <taxon>Flavobacteriaceae</taxon>
    </lineage>
</organism>
<dbReference type="Pfam" id="PF04542">
    <property type="entry name" value="Sigma70_r2"/>
    <property type="match status" value="1"/>
</dbReference>
<comment type="caution">
    <text evidence="7">The sequence shown here is derived from an EMBL/GenBank/DDBJ whole genome shotgun (WGS) entry which is preliminary data.</text>
</comment>
<dbReference type="EMBL" id="VRKQ01000010">
    <property type="protein sequence ID" value="TXG37181.1"/>
    <property type="molecule type" value="Genomic_DNA"/>
</dbReference>
<sequence length="170" mass="19927">MSSETKSVCEQETYEYLYNAHSQTLYNYIYYKCGDKQQAEDTVQDAFVKLWNNCSKVFFEKAKSFLYTVARNIFLNEVAHKKIVLEHQNTLSNRTTNETPLFLLEEQEFMQQLKDAIANLPEKQREVFLLSRIDKKKYSEIAEITGVSIKAVEKRMSLALVTLRKQFGKI</sequence>
<dbReference type="InterPro" id="IPR014284">
    <property type="entry name" value="RNA_pol_sigma-70_dom"/>
</dbReference>
<dbReference type="SUPFAM" id="SSF88946">
    <property type="entry name" value="Sigma2 domain of RNA polymerase sigma factors"/>
    <property type="match status" value="1"/>
</dbReference>
<keyword evidence="2" id="KW-0805">Transcription regulation</keyword>
<dbReference type="SUPFAM" id="SSF88659">
    <property type="entry name" value="Sigma3 and sigma4 domains of RNA polymerase sigma factors"/>
    <property type="match status" value="1"/>
</dbReference>
<dbReference type="InterPro" id="IPR036388">
    <property type="entry name" value="WH-like_DNA-bd_sf"/>
</dbReference>
<comment type="similarity">
    <text evidence="1">Belongs to the sigma-70 factor family. ECF subfamily.</text>
</comment>
<evidence type="ECO:0000256" key="4">
    <source>
        <dbReference type="ARBA" id="ARBA00023163"/>
    </source>
</evidence>
<dbReference type="Gene3D" id="1.10.10.10">
    <property type="entry name" value="Winged helix-like DNA-binding domain superfamily/Winged helix DNA-binding domain"/>
    <property type="match status" value="1"/>
</dbReference>
<evidence type="ECO:0000259" key="6">
    <source>
        <dbReference type="Pfam" id="PF08281"/>
    </source>
</evidence>